<dbReference type="OrthoDB" id="10582291at2759"/>
<evidence type="ECO:0000256" key="1">
    <source>
        <dbReference type="SAM" id="Phobius"/>
    </source>
</evidence>
<accession>A0A6A4VN12</accession>
<gene>
    <name evidence="3" type="ORF">FJT64_011118</name>
</gene>
<keyword evidence="1" id="KW-1133">Transmembrane helix</keyword>
<dbReference type="AlphaFoldDB" id="A0A6A4VN12"/>
<feature type="transmembrane region" description="Helical" evidence="1">
    <location>
        <begin position="73"/>
        <end position="98"/>
    </location>
</feature>
<keyword evidence="1" id="KW-0472">Membrane</keyword>
<organism evidence="3 4">
    <name type="scientific">Amphibalanus amphitrite</name>
    <name type="common">Striped barnacle</name>
    <name type="synonym">Balanus amphitrite</name>
    <dbReference type="NCBI Taxonomy" id="1232801"/>
    <lineage>
        <taxon>Eukaryota</taxon>
        <taxon>Metazoa</taxon>
        <taxon>Ecdysozoa</taxon>
        <taxon>Arthropoda</taxon>
        <taxon>Crustacea</taxon>
        <taxon>Multicrustacea</taxon>
        <taxon>Cirripedia</taxon>
        <taxon>Thoracica</taxon>
        <taxon>Thoracicalcarea</taxon>
        <taxon>Balanomorpha</taxon>
        <taxon>Balanoidea</taxon>
        <taxon>Balanidae</taxon>
        <taxon>Amphibalaninae</taxon>
        <taxon>Amphibalanus</taxon>
    </lineage>
</organism>
<dbReference type="EMBL" id="VIIS01001935">
    <property type="protein sequence ID" value="KAF0290681.1"/>
    <property type="molecule type" value="Genomic_DNA"/>
</dbReference>
<proteinExistence type="predicted"/>
<protein>
    <submittedName>
        <fullName evidence="3">Uncharacterized protein</fullName>
    </submittedName>
</protein>
<keyword evidence="2" id="KW-0732">Signal</keyword>
<evidence type="ECO:0000313" key="4">
    <source>
        <dbReference type="Proteomes" id="UP000440578"/>
    </source>
</evidence>
<evidence type="ECO:0000256" key="2">
    <source>
        <dbReference type="SAM" id="SignalP"/>
    </source>
</evidence>
<comment type="caution">
    <text evidence="3">The sequence shown here is derived from an EMBL/GenBank/DDBJ whole genome shotgun (WGS) entry which is preliminary data.</text>
</comment>
<sequence length="144" mass="15859">MSQPTMLRAVLLMAALAAAVLAQAPGPKPENRDSSYANYEPQYQPQYQQYYQPPKFSVDKLVSGLVLPSASDIITGIIYVVAVAGVAGLVLIGLALVLKLFNLKLPIIKELKQQVISKVEKVDARMLESAWETLLNSLDKFERK</sequence>
<keyword evidence="1" id="KW-0812">Transmembrane</keyword>
<keyword evidence="4" id="KW-1185">Reference proteome</keyword>
<feature type="signal peptide" evidence="2">
    <location>
        <begin position="1"/>
        <end position="22"/>
    </location>
</feature>
<evidence type="ECO:0000313" key="3">
    <source>
        <dbReference type="EMBL" id="KAF0290681.1"/>
    </source>
</evidence>
<feature type="chain" id="PRO_5025638782" evidence="2">
    <location>
        <begin position="23"/>
        <end position="144"/>
    </location>
</feature>
<name>A0A6A4VN12_AMPAM</name>
<reference evidence="3 4" key="1">
    <citation type="submission" date="2019-07" db="EMBL/GenBank/DDBJ databases">
        <title>Draft genome assembly of a fouling barnacle, Amphibalanus amphitrite (Darwin, 1854): The first reference genome for Thecostraca.</title>
        <authorList>
            <person name="Kim W."/>
        </authorList>
    </citation>
    <scope>NUCLEOTIDE SEQUENCE [LARGE SCALE GENOMIC DNA]</scope>
    <source>
        <strain evidence="3">SNU_AA5</strain>
        <tissue evidence="3">Soma without cirri and trophi</tissue>
    </source>
</reference>
<dbReference type="Proteomes" id="UP000440578">
    <property type="component" value="Unassembled WGS sequence"/>
</dbReference>